<dbReference type="InterPro" id="IPR025734">
    <property type="entry name" value="EspG"/>
</dbReference>
<keyword evidence="4" id="KW-0143">Chaperone</keyword>
<keyword evidence="3" id="KW-0963">Cytoplasm</keyword>
<sequence>MGWSFTPDEFAHVWRETESDRVPYPLRILESPRTEDAAEKLRVELSARLPHRADPDLTACLRLLAAPHTRIVVIGGGHRPGAEIRLLACSVFDHAVLVVQEPGRKPEFGGTVRLSIGHTAKLGARIAQALPPARAGRLPARAATVGAVRDEETHGLPPAARLIRKVLLQPHTAEGHIRIEARLDRPAPPQALHYTWIDVEGDGRYLIKSGDTVHLVPAGTEQLAAQLQKRIPA</sequence>
<evidence type="ECO:0000256" key="4">
    <source>
        <dbReference type="ARBA" id="ARBA00023186"/>
    </source>
</evidence>
<accession>A0ABV8E1T4</accession>
<proteinExistence type="inferred from homology"/>
<dbReference type="RefSeq" id="WP_378616856.1">
    <property type="nucleotide sequence ID" value="NZ_JBHSAX010000033.1"/>
</dbReference>
<dbReference type="Pfam" id="PF14011">
    <property type="entry name" value="ESX-1_EspG"/>
    <property type="match status" value="1"/>
</dbReference>
<reference evidence="6" key="1">
    <citation type="journal article" date="2019" name="Int. J. Syst. Evol. Microbiol.">
        <title>The Global Catalogue of Microorganisms (GCM) 10K type strain sequencing project: providing services to taxonomists for standard genome sequencing and annotation.</title>
        <authorList>
            <consortium name="The Broad Institute Genomics Platform"/>
            <consortium name="The Broad Institute Genome Sequencing Center for Infectious Disease"/>
            <person name="Wu L."/>
            <person name="Ma J."/>
        </authorList>
    </citation>
    <scope>NUCLEOTIDE SEQUENCE [LARGE SCALE GENOMIC DNA]</scope>
    <source>
        <strain evidence="6">CGMCC 4.7330</strain>
    </source>
</reference>
<evidence type="ECO:0000256" key="1">
    <source>
        <dbReference type="ARBA" id="ARBA00004496"/>
    </source>
</evidence>
<gene>
    <name evidence="5" type="ORF">ACFO0B_30205</name>
</gene>
<comment type="caution">
    <text evidence="5">The sequence shown here is derived from an EMBL/GenBank/DDBJ whole genome shotgun (WGS) entry which is preliminary data.</text>
</comment>
<dbReference type="EMBL" id="JBHSAX010000033">
    <property type="protein sequence ID" value="MFC3966281.1"/>
    <property type="molecule type" value="Genomic_DNA"/>
</dbReference>
<name>A0ABV8E1T4_9NOCA</name>
<evidence type="ECO:0000256" key="3">
    <source>
        <dbReference type="ARBA" id="ARBA00022490"/>
    </source>
</evidence>
<evidence type="ECO:0000256" key="2">
    <source>
        <dbReference type="ARBA" id="ARBA00006411"/>
    </source>
</evidence>
<keyword evidence="6" id="KW-1185">Reference proteome</keyword>
<evidence type="ECO:0000313" key="6">
    <source>
        <dbReference type="Proteomes" id="UP001595696"/>
    </source>
</evidence>
<comment type="subcellular location">
    <subcellularLocation>
        <location evidence="1">Cytoplasm</location>
    </subcellularLocation>
</comment>
<evidence type="ECO:0000313" key="5">
    <source>
        <dbReference type="EMBL" id="MFC3966281.1"/>
    </source>
</evidence>
<dbReference type="Proteomes" id="UP001595696">
    <property type="component" value="Unassembled WGS sequence"/>
</dbReference>
<comment type="similarity">
    <text evidence="2">Belongs to the EspG family.</text>
</comment>
<organism evidence="5 6">
    <name type="scientific">Nocardia jiangsuensis</name>
    <dbReference type="NCBI Taxonomy" id="1691563"/>
    <lineage>
        <taxon>Bacteria</taxon>
        <taxon>Bacillati</taxon>
        <taxon>Actinomycetota</taxon>
        <taxon>Actinomycetes</taxon>
        <taxon>Mycobacteriales</taxon>
        <taxon>Nocardiaceae</taxon>
        <taxon>Nocardia</taxon>
    </lineage>
</organism>
<protein>
    <submittedName>
        <fullName evidence="5">ESX secretion-associated protein EspG</fullName>
    </submittedName>
</protein>